<organism evidence="7 8">
    <name type="scientific">Symmachiella dynata</name>
    <dbReference type="NCBI Taxonomy" id="2527995"/>
    <lineage>
        <taxon>Bacteria</taxon>
        <taxon>Pseudomonadati</taxon>
        <taxon>Planctomycetota</taxon>
        <taxon>Planctomycetia</taxon>
        <taxon>Planctomycetales</taxon>
        <taxon>Planctomycetaceae</taxon>
        <taxon>Symmachiella</taxon>
    </lineage>
</organism>
<evidence type="ECO:0000313" key="7">
    <source>
        <dbReference type="EMBL" id="QDU47603.1"/>
    </source>
</evidence>
<dbReference type="PANTHER" id="PTHR34990:SF2">
    <property type="entry name" value="BLL8164 PROTEIN"/>
    <property type="match status" value="1"/>
</dbReference>
<dbReference type="PANTHER" id="PTHR34990">
    <property type="entry name" value="UDP-2,3-DIACYLGLUCOSAMINE HYDROLASE-RELATED"/>
    <property type="match status" value="1"/>
</dbReference>
<keyword evidence="3" id="KW-0479">Metal-binding</keyword>
<dbReference type="GO" id="GO:0046872">
    <property type="term" value="F:metal ion binding"/>
    <property type="evidence" value="ECO:0007669"/>
    <property type="project" value="UniProtKB-KW"/>
</dbReference>
<dbReference type="InterPro" id="IPR004843">
    <property type="entry name" value="Calcineurin-like_PHP"/>
</dbReference>
<evidence type="ECO:0000256" key="1">
    <source>
        <dbReference type="ARBA" id="ARBA00022475"/>
    </source>
</evidence>
<keyword evidence="5" id="KW-0464">Manganese</keyword>
<keyword evidence="8" id="KW-1185">Reference proteome</keyword>
<evidence type="ECO:0000256" key="5">
    <source>
        <dbReference type="ARBA" id="ARBA00023211"/>
    </source>
</evidence>
<keyword evidence="7" id="KW-0378">Hydrolase</keyword>
<evidence type="ECO:0000256" key="4">
    <source>
        <dbReference type="ARBA" id="ARBA00023136"/>
    </source>
</evidence>
<dbReference type="SUPFAM" id="SSF56300">
    <property type="entry name" value="Metallo-dependent phosphatases"/>
    <property type="match status" value="1"/>
</dbReference>
<dbReference type="CDD" id="cd07398">
    <property type="entry name" value="MPP_YbbF-LpxH"/>
    <property type="match status" value="1"/>
</dbReference>
<reference evidence="7 8" key="1">
    <citation type="submission" date="2019-02" db="EMBL/GenBank/DDBJ databases">
        <title>Deep-cultivation of Planctomycetes and their phenomic and genomic characterization uncovers novel biology.</title>
        <authorList>
            <person name="Wiegand S."/>
            <person name="Jogler M."/>
            <person name="Boedeker C."/>
            <person name="Pinto D."/>
            <person name="Vollmers J."/>
            <person name="Rivas-Marin E."/>
            <person name="Kohn T."/>
            <person name="Peeters S.H."/>
            <person name="Heuer A."/>
            <person name="Rast P."/>
            <person name="Oberbeckmann S."/>
            <person name="Bunk B."/>
            <person name="Jeske O."/>
            <person name="Meyerdierks A."/>
            <person name="Storesund J.E."/>
            <person name="Kallscheuer N."/>
            <person name="Luecker S."/>
            <person name="Lage O.M."/>
            <person name="Pohl T."/>
            <person name="Merkel B.J."/>
            <person name="Hornburger P."/>
            <person name="Mueller R.-W."/>
            <person name="Bruemmer F."/>
            <person name="Labrenz M."/>
            <person name="Spormann A.M."/>
            <person name="Op den Camp H."/>
            <person name="Overmann J."/>
            <person name="Amann R."/>
            <person name="Jetten M.S.M."/>
            <person name="Mascher T."/>
            <person name="Medema M.H."/>
            <person name="Devos D.P."/>
            <person name="Kaster A.-K."/>
            <person name="Ovreas L."/>
            <person name="Rohde M."/>
            <person name="Galperin M.Y."/>
            <person name="Jogler C."/>
        </authorList>
    </citation>
    <scope>NUCLEOTIDE SEQUENCE [LARGE SCALE GENOMIC DNA]</scope>
    <source>
        <strain evidence="7 8">Mal52</strain>
    </source>
</reference>
<dbReference type="KEGG" id="sdyn:Mal52_61380"/>
<dbReference type="AlphaFoldDB" id="A0A517ZYT3"/>
<dbReference type="GO" id="GO:0009245">
    <property type="term" value="P:lipid A biosynthetic process"/>
    <property type="evidence" value="ECO:0007669"/>
    <property type="project" value="TreeGrafter"/>
</dbReference>
<dbReference type="GO" id="GO:0016020">
    <property type="term" value="C:membrane"/>
    <property type="evidence" value="ECO:0007669"/>
    <property type="project" value="GOC"/>
</dbReference>
<dbReference type="Pfam" id="PF00149">
    <property type="entry name" value="Metallophos"/>
    <property type="match status" value="1"/>
</dbReference>
<dbReference type="Gene3D" id="3.60.21.10">
    <property type="match status" value="1"/>
</dbReference>
<keyword evidence="1" id="KW-1003">Cell membrane</keyword>
<protein>
    <submittedName>
        <fullName evidence="7">UDP-2,3-diacylglucosamine hydrolase</fullName>
    </submittedName>
</protein>
<proteinExistence type="predicted"/>
<keyword evidence="2" id="KW-0997">Cell inner membrane</keyword>
<feature type="domain" description="Calcineurin-like phosphoesterase" evidence="6">
    <location>
        <begin position="13"/>
        <end position="218"/>
    </location>
</feature>
<evidence type="ECO:0000259" key="6">
    <source>
        <dbReference type="Pfam" id="PF00149"/>
    </source>
</evidence>
<evidence type="ECO:0000256" key="2">
    <source>
        <dbReference type="ARBA" id="ARBA00022519"/>
    </source>
</evidence>
<dbReference type="RefSeq" id="WP_145380402.1">
    <property type="nucleotide sequence ID" value="NZ_CP036276.1"/>
</dbReference>
<evidence type="ECO:0000313" key="8">
    <source>
        <dbReference type="Proteomes" id="UP000319383"/>
    </source>
</evidence>
<dbReference type="InterPro" id="IPR043461">
    <property type="entry name" value="LpxH-like"/>
</dbReference>
<dbReference type="EMBL" id="CP036276">
    <property type="protein sequence ID" value="QDU47603.1"/>
    <property type="molecule type" value="Genomic_DNA"/>
</dbReference>
<accession>A0A517ZYT3</accession>
<keyword evidence="4" id="KW-0472">Membrane</keyword>
<sequence>MQRTQGGSRRQVRTVFLSDVHLGNRHSQCQALLDFLEDVTPESLYIVGDLIDGWEMKRSFRWLPSYTRLLQHITALAERGTRIFYLPGNHDDFLRHEDFIRSLVQQLGCVEIAEEFIFKAADDRRFLVTHGDRFDCVEQSAQWLSMGITGIYNVALSLNWWLSRLTGNTKRSPYHLCALAKNRVKAVIRFMSHFEESLMGHAKQQGCQGVICGHLHTPAIVHRSGMTYCNTGDWVENCTALFEYNDGALELEYYYPQAAVQKTPPRRVAATPARPLELARPMLSLPEVTACTIATGDLND</sequence>
<gene>
    <name evidence="7" type="ORF">Mal52_61380</name>
</gene>
<evidence type="ECO:0000256" key="3">
    <source>
        <dbReference type="ARBA" id="ARBA00022723"/>
    </source>
</evidence>
<dbReference type="InterPro" id="IPR029052">
    <property type="entry name" value="Metallo-depent_PP-like"/>
</dbReference>
<name>A0A517ZYT3_9PLAN</name>
<dbReference type="GO" id="GO:0008758">
    <property type="term" value="F:UDP-2,3-diacylglucosamine hydrolase activity"/>
    <property type="evidence" value="ECO:0007669"/>
    <property type="project" value="TreeGrafter"/>
</dbReference>
<dbReference type="Proteomes" id="UP000319383">
    <property type="component" value="Chromosome"/>
</dbReference>